<organism evidence="3 4">
    <name type="scientific">Brumimicrobium salinarum</name>
    <dbReference type="NCBI Taxonomy" id="2058658"/>
    <lineage>
        <taxon>Bacteria</taxon>
        <taxon>Pseudomonadati</taxon>
        <taxon>Bacteroidota</taxon>
        <taxon>Flavobacteriia</taxon>
        <taxon>Flavobacteriales</taxon>
        <taxon>Crocinitomicaceae</taxon>
        <taxon>Brumimicrobium</taxon>
    </lineage>
</organism>
<dbReference type="SUPFAM" id="SSF102405">
    <property type="entry name" value="MCP/YpsA-like"/>
    <property type="match status" value="1"/>
</dbReference>
<evidence type="ECO:0000313" key="4">
    <source>
        <dbReference type="Proteomes" id="UP000236654"/>
    </source>
</evidence>
<dbReference type="GO" id="GO:0009294">
    <property type="term" value="P:DNA-mediated transformation"/>
    <property type="evidence" value="ECO:0007669"/>
    <property type="project" value="InterPro"/>
</dbReference>
<evidence type="ECO:0000259" key="2">
    <source>
        <dbReference type="Pfam" id="PF02481"/>
    </source>
</evidence>
<proteinExistence type="inferred from homology"/>
<dbReference type="AlphaFoldDB" id="A0A2I0R5M4"/>
<gene>
    <name evidence="3" type="ORF">CW751_00640</name>
</gene>
<dbReference type="Proteomes" id="UP000236654">
    <property type="component" value="Unassembled WGS sequence"/>
</dbReference>
<dbReference type="Gene3D" id="3.40.50.450">
    <property type="match status" value="1"/>
</dbReference>
<dbReference type="PANTHER" id="PTHR43022">
    <property type="entry name" value="PROTEIN SMF"/>
    <property type="match status" value="1"/>
</dbReference>
<accession>A0A2I0R5M4</accession>
<sequence>MALTRMNGIGSKNAKMLIAYLGCESRVFDKNLRLQTDIPGFGKERYRALDREKALREAAPIVEFVEKNNINTTFFTEKSYPRRLKECADSPILLYHKGNIDFNAKKTIAIVGTRNMTSYGKQLINELIASISPYNVQVISGLALGVDGYTHKKCLEHGVPTIGVLGHGLDRIYPNLHQKLAKKC</sequence>
<dbReference type="Pfam" id="PF02481">
    <property type="entry name" value="DNA_processg_A"/>
    <property type="match status" value="1"/>
</dbReference>
<evidence type="ECO:0000256" key="1">
    <source>
        <dbReference type="ARBA" id="ARBA00006525"/>
    </source>
</evidence>
<comment type="similarity">
    <text evidence="1">Belongs to the DprA/Smf family.</text>
</comment>
<dbReference type="InterPro" id="IPR057666">
    <property type="entry name" value="DrpA_SLOG"/>
</dbReference>
<reference evidence="3 4" key="1">
    <citation type="submission" date="2017-12" db="EMBL/GenBank/DDBJ databases">
        <title>The draft genome sequence of Brumimicrobium saltpan LHR20.</title>
        <authorList>
            <person name="Do Z.-J."/>
            <person name="Luo H.-R."/>
        </authorList>
    </citation>
    <scope>NUCLEOTIDE SEQUENCE [LARGE SCALE GENOMIC DNA]</scope>
    <source>
        <strain evidence="3 4">LHR20</strain>
    </source>
</reference>
<dbReference type="PANTHER" id="PTHR43022:SF1">
    <property type="entry name" value="PROTEIN SMF"/>
    <property type="match status" value="1"/>
</dbReference>
<evidence type="ECO:0000313" key="3">
    <source>
        <dbReference type="EMBL" id="PKR81877.1"/>
    </source>
</evidence>
<name>A0A2I0R5M4_9FLAO</name>
<dbReference type="EMBL" id="PJNI01000001">
    <property type="protein sequence ID" value="PKR81877.1"/>
    <property type="molecule type" value="Genomic_DNA"/>
</dbReference>
<protein>
    <recommendedName>
        <fullName evidence="2">Smf/DprA SLOG domain-containing protein</fullName>
    </recommendedName>
</protein>
<keyword evidence="4" id="KW-1185">Reference proteome</keyword>
<comment type="caution">
    <text evidence="3">The sequence shown here is derived from an EMBL/GenBank/DDBJ whole genome shotgun (WGS) entry which is preliminary data.</text>
</comment>
<feature type="domain" description="Smf/DprA SLOG" evidence="2">
    <location>
        <begin position="72"/>
        <end position="183"/>
    </location>
</feature>
<dbReference type="InterPro" id="IPR003488">
    <property type="entry name" value="DprA"/>
</dbReference>